<reference evidence="33" key="3">
    <citation type="submission" date="2025-04" db="UniProtKB">
        <authorList>
            <consortium name="RefSeq"/>
        </authorList>
    </citation>
    <scope>IDENTIFICATION</scope>
    <source>
        <strain evidence="33">CBS 781.70</strain>
    </source>
</reference>
<evidence type="ECO:0000259" key="30">
    <source>
        <dbReference type="PROSITE" id="PS50011"/>
    </source>
</evidence>
<keyword evidence="32" id="KW-1185">Reference proteome</keyword>
<evidence type="ECO:0000256" key="10">
    <source>
        <dbReference type="ARBA" id="ARBA00022454"/>
    </source>
</evidence>
<comment type="subcellular location">
    <subcellularLocation>
        <location evidence="4">Chromosome</location>
        <location evidence="4">Telomere</location>
    </subcellularLocation>
    <subcellularLocation>
        <location evidence="3">Cytoplasm</location>
    </subcellularLocation>
    <subcellularLocation>
        <location evidence="2">Nucleus</location>
    </subcellularLocation>
</comment>
<evidence type="ECO:0000313" key="33">
    <source>
        <dbReference type="RefSeq" id="XP_033536884.1"/>
    </source>
</evidence>
<evidence type="ECO:0000256" key="21">
    <source>
        <dbReference type="ARBA" id="ARBA00023015"/>
    </source>
</evidence>
<evidence type="ECO:0000256" key="17">
    <source>
        <dbReference type="ARBA" id="ARBA00022777"/>
    </source>
</evidence>
<sequence length="302" mass="33378">MTLTTAAVTTAHTLPPPFTSPTSPPLDLRVQGAESLLYKTTLLTPSLPCALKYRPPKAYRHATLDRRLTKARLLAEARVLVRCRRDGVTVPGVLGADWETGWIALEWVEGRTVREVLDGVYHVREHRDAQSAEEKEGKEGIEGIEKQLLGLMRKVGVAVGKLHSVGVCHGDLTTSNLMLRPRKKKRTTHPGHDAAEAAEAAEADIAMEALRDAQAQEPEPEQELDGDVVLIDFGLANQTVQDEDKAVDLYVLERAFGSTHPQAEHLFQEVLNAYGENYKAGQTVLRKLDQVRMRGRKKSMLG</sequence>
<dbReference type="Proteomes" id="UP000504638">
    <property type="component" value="Unplaced"/>
</dbReference>
<dbReference type="Gene3D" id="3.30.200.20">
    <property type="entry name" value="Phosphorylase Kinase, domain 1"/>
    <property type="match status" value="1"/>
</dbReference>
<keyword evidence="11" id="KW-0963">Cytoplasm</keyword>
<evidence type="ECO:0000256" key="25">
    <source>
        <dbReference type="ARBA" id="ARBA00030980"/>
    </source>
</evidence>
<dbReference type="RefSeq" id="XP_033536884.1">
    <property type="nucleotide sequence ID" value="XM_033678968.1"/>
</dbReference>
<accession>A0A6G1GB39</accession>
<dbReference type="GO" id="GO:0005634">
    <property type="term" value="C:nucleus"/>
    <property type="evidence" value="ECO:0007669"/>
    <property type="project" value="UniProtKB-SubCell"/>
</dbReference>
<comment type="subunit">
    <text evidence="6">Component of the EKC/KEOPS complex composed of at least BUD32, CGI121, GON7, KAE1 and PCC1; the whole complex dimerizes.</text>
</comment>
<dbReference type="OrthoDB" id="3399at2759"/>
<evidence type="ECO:0000256" key="22">
    <source>
        <dbReference type="ARBA" id="ARBA00023159"/>
    </source>
</evidence>
<proteinExistence type="inferred from homology"/>
<keyword evidence="24" id="KW-0539">Nucleus</keyword>
<feature type="compositionally biased region" description="Pro residues" evidence="29">
    <location>
        <begin position="14"/>
        <end position="24"/>
    </location>
</feature>
<dbReference type="PROSITE" id="PS00109">
    <property type="entry name" value="PROTEIN_KINASE_TYR"/>
    <property type="match status" value="1"/>
</dbReference>
<keyword evidence="19" id="KW-0067">ATP-binding</keyword>
<gene>
    <name evidence="31 33" type="ORF">P152DRAFT_456300</name>
</gene>
<dbReference type="GO" id="GO:0005524">
    <property type="term" value="F:ATP binding"/>
    <property type="evidence" value="ECO:0007669"/>
    <property type="project" value="UniProtKB-KW"/>
</dbReference>
<dbReference type="Pfam" id="PF06293">
    <property type="entry name" value="Kdo"/>
    <property type="match status" value="1"/>
</dbReference>
<evidence type="ECO:0000256" key="26">
    <source>
        <dbReference type="ARBA" id="ARBA00033194"/>
    </source>
</evidence>
<organism evidence="31">
    <name type="scientific">Eremomyces bilateralis CBS 781.70</name>
    <dbReference type="NCBI Taxonomy" id="1392243"/>
    <lineage>
        <taxon>Eukaryota</taxon>
        <taxon>Fungi</taxon>
        <taxon>Dikarya</taxon>
        <taxon>Ascomycota</taxon>
        <taxon>Pezizomycotina</taxon>
        <taxon>Dothideomycetes</taxon>
        <taxon>Dothideomycetes incertae sedis</taxon>
        <taxon>Eremomycetales</taxon>
        <taxon>Eremomycetaceae</taxon>
        <taxon>Eremomyces</taxon>
    </lineage>
</organism>
<dbReference type="GO" id="GO:0000408">
    <property type="term" value="C:EKC/KEOPS complex"/>
    <property type="evidence" value="ECO:0007669"/>
    <property type="project" value="TreeGrafter"/>
</dbReference>
<evidence type="ECO:0000256" key="14">
    <source>
        <dbReference type="ARBA" id="ARBA00022679"/>
    </source>
</evidence>
<keyword evidence="18" id="KW-0378">Hydrolase</keyword>
<keyword evidence="13" id="KW-0597">Phosphoprotein</keyword>
<dbReference type="EMBL" id="ML975152">
    <property type="protein sequence ID" value="KAF1815253.1"/>
    <property type="molecule type" value="Genomic_DNA"/>
</dbReference>
<keyword evidence="20" id="KW-0779">Telomere</keyword>
<reference evidence="31 33" key="1">
    <citation type="submission" date="2020-01" db="EMBL/GenBank/DDBJ databases">
        <authorList>
            <consortium name="DOE Joint Genome Institute"/>
            <person name="Haridas S."/>
            <person name="Albert R."/>
            <person name="Binder M."/>
            <person name="Bloem J."/>
            <person name="Labutti K."/>
            <person name="Salamov A."/>
            <person name="Andreopoulos B."/>
            <person name="Baker S.E."/>
            <person name="Barry K."/>
            <person name="Bills G."/>
            <person name="Bluhm B.H."/>
            <person name="Cannon C."/>
            <person name="Castanera R."/>
            <person name="Culley D.E."/>
            <person name="Daum C."/>
            <person name="Ezra D."/>
            <person name="Gonzalez J.B."/>
            <person name="Henrissat B."/>
            <person name="Kuo A."/>
            <person name="Liang C."/>
            <person name="Lipzen A."/>
            <person name="Lutzoni F."/>
            <person name="Magnuson J."/>
            <person name="Mondo S."/>
            <person name="Nolan M."/>
            <person name="Ohm R."/>
            <person name="Pangilinan J."/>
            <person name="Park H.-J."/>
            <person name="Ramirez L."/>
            <person name="Alfaro M."/>
            <person name="Sun H."/>
            <person name="Tritt A."/>
            <person name="Yoshinaga Y."/>
            <person name="Zwiers L.-H."/>
            <person name="Turgeon B.G."/>
            <person name="Goodwin S.B."/>
            <person name="Spatafora J.W."/>
            <person name="Crous P.W."/>
            <person name="Grigoriev I.V."/>
        </authorList>
    </citation>
    <scope>NUCLEOTIDE SEQUENCE</scope>
    <source>
        <strain evidence="31 33">CBS 781.70</strain>
    </source>
</reference>
<dbReference type="GO" id="GO:0016787">
    <property type="term" value="F:hydrolase activity"/>
    <property type="evidence" value="ECO:0007669"/>
    <property type="project" value="UniProtKB-KW"/>
</dbReference>
<keyword evidence="21" id="KW-0805">Transcription regulation</keyword>
<keyword evidence="16" id="KW-0547">Nucleotide-binding</keyword>
<feature type="domain" description="Protein kinase" evidence="30">
    <location>
        <begin position="23"/>
        <end position="302"/>
    </location>
</feature>
<protein>
    <recommendedName>
        <fullName evidence="9">EKC/KEOPS complex subunit BUD32</fullName>
        <ecNumber evidence="7">2.7.11.1</ecNumber>
    </recommendedName>
    <alternativeName>
        <fullName evidence="25 26">Atypical Serine/threonine protein kinase BUD32</fullName>
    </alternativeName>
    <alternativeName>
        <fullName evidence="8">EKC/KEOPS complex subunit bud32</fullName>
    </alternativeName>
</protein>
<name>A0A6G1GB39_9PEZI</name>
<evidence type="ECO:0000256" key="28">
    <source>
        <dbReference type="ARBA" id="ARBA00048679"/>
    </source>
</evidence>
<reference evidence="33" key="2">
    <citation type="submission" date="2020-04" db="EMBL/GenBank/DDBJ databases">
        <authorList>
            <consortium name="NCBI Genome Project"/>
        </authorList>
    </citation>
    <scope>NUCLEOTIDE SEQUENCE</scope>
    <source>
        <strain evidence="33">CBS 781.70</strain>
    </source>
</reference>
<dbReference type="SUPFAM" id="SSF56112">
    <property type="entry name" value="Protein kinase-like (PK-like)"/>
    <property type="match status" value="1"/>
</dbReference>
<dbReference type="PROSITE" id="PS50011">
    <property type="entry name" value="PROTEIN_KINASE_DOM"/>
    <property type="match status" value="1"/>
</dbReference>
<evidence type="ECO:0000256" key="1">
    <source>
        <dbReference type="ARBA" id="ARBA00003747"/>
    </source>
</evidence>
<evidence type="ECO:0000256" key="4">
    <source>
        <dbReference type="ARBA" id="ARBA00004574"/>
    </source>
</evidence>
<keyword evidence="23" id="KW-0804">Transcription</keyword>
<dbReference type="InterPro" id="IPR000719">
    <property type="entry name" value="Prot_kinase_dom"/>
</dbReference>
<dbReference type="InterPro" id="IPR008266">
    <property type="entry name" value="Tyr_kinase_AS"/>
</dbReference>
<evidence type="ECO:0000256" key="3">
    <source>
        <dbReference type="ARBA" id="ARBA00004496"/>
    </source>
</evidence>
<evidence type="ECO:0000256" key="29">
    <source>
        <dbReference type="SAM" id="MobiDB-lite"/>
    </source>
</evidence>
<evidence type="ECO:0000256" key="5">
    <source>
        <dbReference type="ARBA" id="ARBA00010630"/>
    </source>
</evidence>
<comment type="catalytic activity">
    <reaction evidence="28">
        <text>L-seryl-[protein] + ATP = O-phospho-L-seryl-[protein] + ADP + H(+)</text>
        <dbReference type="Rhea" id="RHEA:17989"/>
        <dbReference type="Rhea" id="RHEA-COMP:9863"/>
        <dbReference type="Rhea" id="RHEA-COMP:11604"/>
        <dbReference type="ChEBI" id="CHEBI:15378"/>
        <dbReference type="ChEBI" id="CHEBI:29999"/>
        <dbReference type="ChEBI" id="CHEBI:30616"/>
        <dbReference type="ChEBI" id="CHEBI:83421"/>
        <dbReference type="ChEBI" id="CHEBI:456216"/>
        <dbReference type="EC" id="2.7.11.1"/>
    </reaction>
</comment>
<dbReference type="FunFam" id="1.10.510.10:FF:000845">
    <property type="entry name" value="Probable bifunctional tRNA threonylcarbamoyladenosine biosynthesis protein"/>
    <property type="match status" value="1"/>
</dbReference>
<evidence type="ECO:0000313" key="32">
    <source>
        <dbReference type="Proteomes" id="UP000504638"/>
    </source>
</evidence>
<evidence type="ECO:0000256" key="27">
    <source>
        <dbReference type="ARBA" id="ARBA00047899"/>
    </source>
</evidence>
<dbReference type="AlphaFoldDB" id="A0A6G1GB39"/>
<comment type="similarity">
    <text evidence="5">Belongs to the protein kinase superfamily. BUD32 family.</text>
</comment>
<keyword evidence="14" id="KW-0808">Transferase</keyword>
<evidence type="ECO:0000256" key="6">
    <source>
        <dbReference type="ARBA" id="ARBA00011534"/>
    </source>
</evidence>
<keyword evidence="17 31" id="KW-0418">Kinase</keyword>
<dbReference type="GO" id="GO:0070525">
    <property type="term" value="P:tRNA threonylcarbamoyladenosine metabolic process"/>
    <property type="evidence" value="ECO:0007669"/>
    <property type="project" value="TreeGrafter"/>
</dbReference>
<keyword evidence="10" id="KW-0158">Chromosome</keyword>
<evidence type="ECO:0000256" key="19">
    <source>
        <dbReference type="ARBA" id="ARBA00022840"/>
    </source>
</evidence>
<evidence type="ECO:0000256" key="9">
    <source>
        <dbReference type="ARBA" id="ARBA00019973"/>
    </source>
</evidence>
<evidence type="ECO:0000256" key="11">
    <source>
        <dbReference type="ARBA" id="ARBA00022490"/>
    </source>
</evidence>
<evidence type="ECO:0000256" key="12">
    <source>
        <dbReference type="ARBA" id="ARBA00022527"/>
    </source>
</evidence>
<dbReference type="PANTHER" id="PTHR12209:SF0">
    <property type="entry name" value="EKC_KEOPS COMPLEX SUBUNIT TP53RK"/>
    <property type="match status" value="1"/>
</dbReference>
<dbReference type="GO" id="GO:0008033">
    <property type="term" value="P:tRNA processing"/>
    <property type="evidence" value="ECO:0007669"/>
    <property type="project" value="UniProtKB-KW"/>
</dbReference>
<dbReference type="InterPro" id="IPR011009">
    <property type="entry name" value="Kinase-like_dom_sf"/>
</dbReference>
<evidence type="ECO:0000256" key="8">
    <source>
        <dbReference type="ARBA" id="ARBA00013948"/>
    </source>
</evidence>
<dbReference type="FunFam" id="3.30.200.20:FF:000603">
    <property type="entry name" value="EKC/KEOPS complex subunit bud32"/>
    <property type="match status" value="1"/>
</dbReference>
<dbReference type="EC" id="2.7.11.1" evidence="7"/>
<keyword evidence="22" id="KW-0010">Activator</keyword>
<keyword evidence="15" id="KW-0819">tRNA processing</keyword>
<evidence type="ECO:0000256" key="20">
    <source>
        <dbReference type="ARBA" id="ARBA00022895"/>
    </source>
</evidence>
<feature type="region of interest" description="Disordered" evidence="29">
    <location>
        <begin position="1"/>
        <end position="24"/>
    </location>
</feature>
<evidence type="ECO:0000256" key="16">
    <source>
        <dbReference type="ARBA" id="ARBA00022741"/>
    </source>
</evidence>
<comment type="function">
    <text evidence="1">Component of the EKC/KEOPS complex that is required for the formation of a threonylcarbamoyl group on adenosine at position 37 (t(6)A37) in tRNAs that read codons beginning with adenine. The complex is probably involved in the transfer of the threonylcarbamoyl moiety of threonylcarbamoyl-AMP (TC-AMP) to the N6 group of A37. BUD32 has ATPase activity in the context of the EKC/KEOPS complex and likely plays a supporting role to the catalytic subunit KAE1. The EKC/KEOPS complex also promotes both telomere uncapping and telomere elongation. The complex is required for efficient recruitment of transcriptional coactivators.</text>
</comment>
<comment type="catalytic activity">
    <reaction evidence="27">
        <text>L-threonyl-[protein] + ATP = O-phospho-L-threonyl-[protein] + ADP + H(+)</text>
        <dbReference type="Rhea" id="RHEA:46608"/>
        <dbReference type="Rhea" id="RHEA-COMP:11060"/>
        <dbReference type="Rhea" id="RHEA-COMP:11605"/>
        <dbReference type="ChEBI" id="CHEBI:15378"/>
        <dbReference type="ChEBI" id="CHEBI:30013"/>
        <dbReference type="ChEBI" id="CHEBI:30616"/>
        <dbReference type="ChEBI" id="CHEBI:61977"/>
        <dbReference type="ChEBI" id="CHEBI:456216"/>
        <dbReference type="EC" id="2.7.11.1"/>
    </reaction>
</comment>
<keyword evidence="12" id="KW-0723">Serine/threonine-protein kinase</keyword>
<evidence type="ECO:0000256" key="13">
    <source>
        <dbReference type="ARBA" id="ARBA00022553"/>
    </source>
</evidence>
<evidence type="ECO:0000256" key="7">
    <source>
        <dbReference type="ARBA" id="ARBA00012513"/>
    </source>
</evidence>
<evidence type="ECO:0000256" key="18">
    <source>
        <dbReference type="ARBA" id="ARBA00022801"/>
    </source>
</evidence>
<feature type="compositionally biased region" description="Low complexity" evidence="29">
    <location>
        <begin position="1"/>
        <end position="13"/>
    </location>
</feature>
<dbReference type="GO" id="GO:0005829">
    <property type="term" value="C:cytosol"/>
    <property type="evidence" value="ECO:0007669"/>
    <property type="project" value="TreeGrafter"/>
</dbReference>
<dbReference type="GO" id="GO:0000781">
    <property type="term" value="C:chromosome, telomeric region"/>
    <property type="evidence" value="ECO:0007669"/>
    <property type="project" value="UniProtKB-SubCell"/>
</dbReference>
<dbReference type="Gene3D" id="1.10.510.10">
    <property type="entry name" value="Transferase(Phosphotransferase) domain 1"/>
    <property type="match status" value="1"/>
</dbReference>
<evidence type="ECO:0000256" key="2">
    <source>
        <dbReference type="ARBA" id="ARBA00004123"/>
    </source>
</evidence>
<evidence type="ECO:0000256" key="24">
    <source>
        <dbReference type="ARBA" id="ARBA00023242"/>
    </source>
</evidence>
<dbReference type="GeneID" id="54419538"/>
<evidence type="ECO:0000256" key="15">
    <source>
        <dbReference type="ARBA" id="ARBA00022694"/>
    </source>
</evidence>
<evidence type="ECO:0000313" key="31">
    <source>
        <dbReference type="EMBL" id="KAF1815253.1"/>
    </source>
</evidence>
<evidence type="ECO:0000256" key="23">
    <source>
        <dbReference type="ARBA" id="ARBA00023163"/>
    </source>
</evidence>
<dbReference type="PANTHER" id="PTHR12209">
    <property type="entry name" value="NON-SPECIFIC SERINE/THREONINE PROTEIN KINASE"/>
    <property type="match status" value="1"/>
</dbReference>
<dbReference type="GO" id="GO:0004674">
    <property type="term" value="F:protein serine/threonine kinase activity"/>
    <property type="evidence" value="ECO:0007669"/>
    <property type="project" value="UniProtKB-KW"/>
</dbReference>